<protein>
    <submittedName>
        <fullName evidence="14">TonB-dependent receptor</fullName>
    </submittedName>
</protein>
<dbReference type="SUPFAM" id="SSF56935">
    <property type="entry name" value="Porins"/>
    <property type="match status" value="1"/>
</dbReference>
<dbReference type="InterPro" id="IPR037066">
    <property type="entry name" value="Plug_dom_sf"/>
</dbReference>
<gene>
    <name evidence="14" type="ORF">GTC17253_06380</name>
</gene>
<evidence type="ECO:0000256" key="1">
    <source>
        <dbReference type="ARBA" id="ARBA00004571"/>
    </source>
</evidence>
<accession>A0AB33IXX5</accession>
<keyword evidence="7 10" id="KW-0472">Membrane</keyword>
<dbReference type="Gene3D" id="2.40.170.20">
    <property type="entry name" value="TonB-dependent receptor, beta-barrel domain"/>
    <property type="match status" value="1"/>
</dbReference>
<reference evidence="14" key="1">
    <citation type="submission" date="2024-07" db="EMBL/GenBank/DDBJ databases">
        <title>Complete genome sequence of Prevotella sp. YM-2024 GTC17253.</title>
        <authorList>
            <person name="Hayashi M."/>
            <person name="Muto Y."/>
            <person name="Tanaka K."/>
            <person name="Niwa H."/>
        </authorList>
    </citation>
    <scope>NUCLEOTIDE SEQUENCE</scope>
    <source>
        <strain evidence="14">GTC17253</strain>
    </source>
</reference>
<organism evidence="14">
    <name type="scientific">Prevotella sp. GTC17253</name>
    <dbReference type="NCBI Taxonomy" id="3236793"/>
    <lineage>
        <taxon>Bacteria</taxon>
        <taxon>Pseudomonadati</taxon>
        <taxon>Bacteroidota</taxon>
        <taxon>Bacteroidia</taxon>
        <taxon>Bacteroidales</taxon>
        <taxon>Prevotellaceae</taxon>
        <taxon>Prevotella</taxon>
    </lineage>
</organism>
<keyword evidence="3 10" id="KW-1134">Transmembrane beta strand</keyword>
<feature type="domain" description="TonB-dependent receptor plug" evidence="13">
    <location>
        <begin position="37"/>
        <end position="138"/>
    </location>
</feature>
<dbReference type="InterPro" id="IPR039426">
    <property type="entry name" value="TonB-dep_rcpt-like"/>
</dbReference>
<evidence type="ECO:0000313" key="14">
    <source>
        <dbReference type="EMBL" id="BFO70672.1"/>
    </source>
</evidence>
<evidence type="ECO:0000259" key="12">
    <source>
        <dbReference type="Pfam" id="PF00593"/>
    </source>
</evidence>
<dbReference type="InterPro" id="IPR036942">
    <property type="entry name" value="Beta-barrel_TonB_sf"/>
</dbReference>
<dbReference type="PROSITE" id="PS52016">
    <property type="entry name" value="TONB_DEPENDENT_REC_3"/>
    <property type="match status" value="1"/>
</dbReference>
<dbReference type="Gene3D" id="2.170.130.10">
    <property type="entry name" value="TonB-dependent receptor, plug domain"/>
    <property type="match status" value="1"/>
</dbReference>
<keyword evidence="5" id="KW-0732">Signal</keyword>
<dbReference type="InterPro" id="IPR012910">
    <property type="entry name" value="Plug_dom"/>
</dbReference>
<comment type="subcellular location">
    <subcellularLocation>
        <location evidence="1 10">Cell outer membrane</location>
        <topology evidence="1 10">Multi-pass membrane protein</topology>
    </subcellularLocation>
</comment>
<dbReference type="PANTHER" id="PTHR30069">
    <property type="entry name" value="TONB-DEPENDENT OUTER MEMBRANE RECEPTOR"/>
    <property type="match status" value="1"/>
</dbReference>
<name>A0AB33IXX5_9BACT</name>
<evidence type="ECO:0000256" key="2">
    <source>
        <dbReference type="ARBA" id="ARBA00022448"/>
    </source>
</evidence>
<keyword evidence="2 10" id="KW-0813">Transport</keyword>
<comment type="similarity">
    <text evidence="10 11">Belongs to the TonB-dependent receptor family.</text>
</comment>
<dbReference type="PANTHER" id="PTHR30069:SF29">
    <property type="entry name" value="HEMOGLOBIN AND HEMOGLOBIN-HAPTOGLOBIN-BINDING PROTEIN 1-RELATED"/>
    <property type="match status" value="1"/>
</dbReference>
<keyword evidence="4 10" id="KW-0812">Transmembrane</keyword>
<dbReference type="InterPro" id="IPR000531">
    <property type="entry name" value="Beta-barrel_TonB"/>
</dbReference>
<dbReference type="Pfam" id="PF07715">
    <property type="entry name" value="Plug"/>
    <property type="match status" value="1"/>
</dbReference>
<keyword evidence="6 11" id="KW-0798">TonB box</keyword>
<evidence type="ECO:0000256" key="9">
    <source>
        <dbReference type="ARBA" id="ARBA00023237"/>
    </source>
</evidence>
<dbReference type="GO" id="GO:0044718">
    <property type="term" value="P:siderophore transmembrane transport"/>
    <property type="evidence" value="ECO:0007669"/>
    <property type="project" value="TreeGrafter"/>
</dbReference>
<keyword evidence="9 10" id="KW-0998">Cell outer membrane</keyword>
<dbReference type="EMBL" id="AP035785">
    <property type="protein sequence ID" value="BFO70672.1"/>
    <property type="molecule type" value="Genomic_DNA"/>
</dbReference>
<evidence type="ECO:0000259" key="13">
    <source>
        <dbReference type="Pfam" id="PF07715"/>
    </source>
</evidence>
<dbReference type="GO" id="GO:0009279">
    <property type="term" value="C:cell outer membrane"/>
    <property type="evidence" value="ECO:0007669"/>
    <property type="project" value="UniProtKB-SubCell"/>
</dbReference>
<evidence type="ECO:0000256" key="4">
    <source>
        <dbReference type="ARBA" id="ARBA00022692"/>
    </source>
</evidence>
<feature type="domain" description="TonB-dependent receptor-like beta-barrel" evidence="12">
    <location>
        <begin position="264"/>
        <end position="673"/>
    </location>
</feature>
<proteinExistence type="inferred from homology"/>
<evidence type="ECO:0000256" key="6">
    <source>
        <dbReference type="ARBA" id="ARBA00023077"/>
    </source>
</evidence>
<evidence type="ECO:0000256" key="3">
    <source>
        <dbReference type="ARBA" id="ARBA00022452"/>
    </source>
</evidence>
<dbReference type="GO" id="GO:0015344">
    <property type="term" value="F:siderophore uptake transmembrane transporter activity"/>
    <property type="evidence" value="ECO:0007669"/>
    <property type="project" value="TreeGrafter"/>
</dbReference>
<evidence type="ECO:0000256" key="7">
    <source>
        <dbReference type="ARBA" id="ARBA00023136"/>
    </source>
</evidence>
<dbReference type="AlphaFoldDB" id="A0AB33IXX5"/>
<dbReference type="Pfam" id="PF00593">
    <property type="entry name" value="TonB_dep_Rec_b-barrel"/>
    <property type="match status" value="1"/>
</dbReference>
<evidence type="ECO:0000256" key="10">
    <source>
        <dbReference type="PROSITE-ProRule" id="PRU01360"/>
    </source>
</evidence>
<evidence type="ECO:0000256" key="11">
    <source>
        <dbReference type="RuleBase" id="RU003357"/>
    </source>
</evidence>
<evidence type="ECO:0000256" key="5">
    <source>
        <dbReference type="ARBA" id="ARBA00022729"/>
    </source>
</evidence>
<evidence type="ECO:0000256" key="8">
    <source>
        <dbReference type="ARBA" id="ARBA00023170"/>
    </source>
</evidence>
<keyword evidence="8 14" id="KW-0675">Receptor</keyword>
<sequence length="700" mass="80592">MLTVPMSLWAQQNVADSVNLEGVNVIAKTKRHQMKESGFHVNIVDVRNLSNIATNLADLINQTTGVRVRREGGLGSDYELSLNGLSGKSVRYFLDGVPLDLKGRNASLDNIPVNLIDYIEIYKGVVPTYLGGDALGGAINLVSNPMRKNYLDVSITAGSYHTALVDLNGQWMLPQSGILIRPSFGIAYSKNDYRMRGVELWDEKSDTYVETDVKRFHDDYFFALGQMEVGVQNKQWTDAFFISASYQKKEKELQTGQIQSVVYGQAERRQHAWNVSMTYDKHHFLLNGLRLKALVSQTWDRAVTADSTYRKYTWDGRYVNTTRNEITGRSKQLRHYSRPLTTIRTNFDYTFSHAQSFNLNYLMYSTGNRRWDELDTDFEPSSDRITKHLIGLSYNISQKDRWQGSVFIKDYVNQVRIGQTDLSWITNSTNTVRNTTKNYVGYGLSTRYTLSPEISLKASFEHAARLPLANELLGNGTTVYANLALKPENSNNVNIGLYGQVVFKKEHRLNYEVGGFARRVKDYIHAVLSEQEGILQYKNVNQVMVKGVEGEINYAYADWMQLRLNGTYQNARDMNRWMNDGKESVTYKNRLPNRPWLYGNAELVLQKPNLFGKNTHVRFSYLYQYVHWFYLTWEGYGSLMSKAHIPTQNIHSATLSYSWSKMKYNIAVECNNVFDAKGYDNYKLQKPGREWMCKFRIFIN</sequence>